<dbReference type="PATRIC" id="fig|555500.3.peg.1218"/>
<evidence type="ECO:0000256" key="6">
    <source>
        <dbReference type="ARBA" id="ARBA00022884"/>
    </source>
</evidence>
<dbReference type="PANTHER" id="PTHR43453:SF1">
    <property type="entry name" value="TRNA_RRNA METHYLTRANSFERASE SPOU TYPE DOMAIN-CONTAINING PROTEIN"/>
    <property type="match status" value="1"/>
</dbReference>
<dbReference type="GO" id="GO:0002938">
    <property type="term" value="P:tRNA guanine ribose methylation"/>
    <property type="evidence" value="ECO:0007669"/>
    <property type="project" value="UniProtKB-UniRule"/>
</dbReference>
<dbReference type="InterPro" id="IPR033671">
    <property type="entry name" value="TrmH"/>
</dbReference>
<dbReference type="SUPFAM" id="SSF75217">
    <property type="entry name" value="alpha/beta knot"/>
    <property type="match status" value="1"/>
</dbReference>
<comment type="function">
    <text evidence="7">Catalyzes the 2'-O methylation of guanosine at position 18 in tRNA.</text>
</comment>
<dbReference type="OrthoDB" id="9785673at2"/>
<keyword evidence="6 7" id="KW-0694">RNA-binding</keyword>
<dbReference type="eggNOG" id="COG0566">
    <property type="taxonomic scope" value="Bacteria"/>
</dbReference>
<evidence type="ECO:0000259" key="8">
    <source>
        <dbReference type="Pfam" id="PF00588"/>
    </source>
</evidence>
<comment type="caution">
    <text evidence="7">Lacks conserved residue(s) required for the propagation of feature annotation.</text>
</comment>
<evidence type="ECO:0000313" key="9">
    <source>
        <dbReference type="EMBL" id="EKF55740.1"/>
    </source>
</evidence>
<evidence type="ECO:0000256" key="4">
    <source>
        <dbReference type="ARBA" id="ARBA00022691"/>
    </source>
</evidence>
<dbReference type="STRING" id="555500.I215_05882"/>
<accession>K2PT41</accession>
<evidence type="ECO:0000313" key="10">
    <source>
        <dbReference type="Proteomes" id="UP000007364"/>
    </source>
</evidence>
<evidence type="ECO:0000256" key="7">
    <source>
        <dbReference type="HAMAP-Rule" id="MF_02060"/>
    </source>
</evidence>
<proteinExistence type="inferred from homology"/>
<keyword evidence="1 7" id="KW-0820">tRNA-binding</keyword>
<dbReference type="CDD" id="cd18092">
    <property type="entry name" value="SpoU-like_TrmH"/>
    <property type="match status" value="1"/>
</dbReference>
<dbReference type="InterPro" id="IPR029028">
    <property type="entry name" value="Alpha/beta_knot_MTases"/>
</dbReference>
<evidence type="ECO:0000256" key="1">
    <source>
        <dbReference type="ARBA" id="ARBA00022555"/>
    </source>
</evidence>
<evidence type="ECO:0000256" key="2">
    <source>
        <dbReference type="ARBA" id="ARBA00022603"/>
    </source>
</evidence>
<dbReference type="EC" id="2.1.1.34" evidence="7"/>
<dbReference type="Pfam" id="PF00588">
    <property type="entry name" value="SpoU_methylase"/>
    <property type="match status" value="1"/>
</dbReference>
<dbReference type="InterPro" id="IPR029026">
    <property type="entry name" value="tRNA_m1G_MTases_N"/>
</dbReference>
<evidence type="ECO:0000256" key="5">
    <source>
        <dbReference type="ARBA" id="ARBA00022694"/>
    </source>
</evidence>
<dbReference type="GO" id="GO:0000049">
    <property type="term" value="F:tRNA binding"/>
    <property type="evidence" value="ECO:0007669"/>
    <property type="project" value="UniProtKB-UniRule"/>
</dbReference>
<dbReference type="AlphaFoldDB" id="K2PT41"/>
<sequence length="218" mass="25120">MSLIDYLNGFVTPERRERIEHVLERRTNHIAVCIEDVYQLHNTSAVLRSCDVFGIQQLYVIEEQFGKRLDKNIAMGSEKWVDVHRFDTAKQCIDRLRSDGYKIIATTPLKTSAPLEDFDISEKSVICFGTEKSGLSSAIMDQADGYIHIPMEGFSESLNISVSAAIILHQLRSRLNESEIPWQLNMEQYTEKRLDWTMKSIRSIDDVLSRYTQENQAL</sequence>
<dbReference type="PANTHER" id="PTHR43453">
    <property type="entry name" value="RRNA METHYLASE-LIKE"/>
    <property type="match status" value="1"/>
</dbReference>
<feature type="binding site" evidence="7">
    <location>
        <position position="106"/>
    </location>
    <ligand>
        <name>S-adenosyl-L-methionine</name>
        <dbReference type="ChEBI" id="CHEBI:59789"/>
    </ligand>
</feature>
<comment type="caution">
    <text evidence="9">The sequence shown here is derived from an EMBL/GenBank/DDBJ whole genome shotgun (WGS) entry which is preliminary data.</text>
</comment>
<keyword evidence="2 7" id="KW-0489">Methyltransferase</keyword>
<name>K2PT41_9FLAO</name>
<evidence type="ECO:0000256" key="3">
    <source>
        <dbReference type="ARBA" id="ARBA00022679"/>
    </source>
</evidence>
<protein>
    <recommendedName>
        <fullName evidence="7">tRNA (guanosine(18)-2'-O)-methyltransferase</fullName>
        <ecNumber evidence="7">2.1.1.34</ecNumber>
    </recommendedName>
    <alternativeName>
        <fullName evidence="7">tRNA [Gm18] methyltransferase</fullName>
    </alternativeName>
</protein>
<dbReference type="EMBL" id="AMSG01000005">
    <property type="protein sequence ID" value="EKF55740.1"/>
    <property type="molecule type" value="Genomic_DNA"/>
</dbReference>
<reference evidence="9 10" key="1">
    <citation type="journal article" date="2012" name="J. Bacteriol.">
        <title>Genome Sequence of Galbibacter marinum Type Strain ck-I2-15.</title>
        <authorList>
            <person name="Lai Q."/>
            <person name="Li C."/>
            <person name="Shao Z."/>
        </authorList>
    </citation>
    <scope>NUCLEOTIDE SEQUENCE [LARGE SCALE GENOMIC DNA]</scope>
    <source>
        <strain evidence="10">ck-I2-15</strain>
    </source>
</reference>
<keyword evidence="10" id="KW-1185">Reference proteome</keyword>
<dbReference type="GO" id="GO:0141100">
    <property type="term" value="F:tRNA (guanine(18)-2'-O)-methyltransferase activity"/>
    <property type="evidence" value="ECO:0007669"/>
    <property type="project" value="UniProtKB-UniRule"/>
</dbReference>
<keyword evidence="3 7" id="KW-0808">Transferase</keyword>
<feature type="binding site" evidence="7">
    <location>
        <position position="149"/>
    </location>
    <ligand>
        <name>S-adenosyl-L-methionine</name>
        <dbReference type="ChEBI" id="CHEBI:59789"/>
    </ligand>
</feature>
<comment type="catalytic activity">
    <reaction evidence="7">
        <text>guanosine(18) in tRNA + S-adenosyl-L-methionine = 2'-O-methylguanosine(18) in tRNA + S-adenosyl-L-homocysteine + H(+)</text>
        <dbReference type="Rhea" id="RHEA:20077"/>
        <dbReference type="Rhea" id="RHEA-COMP:10190"/>
        <dbReference type="Rhea" id="RHEA-COMP:10192"/>
        <dbReference type="ChEBI" id="CHEBI:15378"/>
        <dbReference type="ChEBI" id="CHEBI:57856"/>
        <dbReference type="ChEBI" id="CHEBI:59789"/>
        <dbReference type="ChEBI" id="CHEBI:74269"/>
        <dbReference type="ChEBI" id="CHEBI:74445"/>
        <dbReference type="EC" id="2.1.1.34"/>
    </reaction>
</comment>
<dbReference type="InterPro" id="IPR001537">
    <property type="entry name" value="SpoU_MeTrfase"/>
</dbReference>
<keyword evidence="5 7" id="KW-0819">tRNA processing</keyword>
<comment type="similarity">
    <text evidence="7">Belongs to the class IV-like SAM-binding methyltransferase superfamily. RNA methyltransferase TrmH family.</text>
</comment>
<keyword evidence="4 7" id="KW-0949">S-adenosyl-L-methionine</keyword>
<dbReference type="RefSeq" id="WP_008991048.1">
    <property type="nucleotide sequence ID" value="NZ_AMSG01000005.1"/>
</dbReference>
<dbReference type="HAMAP" id="MF_02060">
    <property type="entry name" value="tRNA_methyltr_TrmH"/>
    <property type="match status" value="1"/>
</dbReference>
<organism evidence="9 10">
    <name type="scientific">Galbibacter marinus</name>
    <dbReference type="NCBI Taxonomy" id="555500"/>
    <lineage>
        <taxon>Bacteria</taxon>
        <taxon>Pseudomonadati</taxon>
        <taxon>Bacteroidota</taxon>
        <taxon>Flavobacteriia</taxon>
        <taxon>Flavobacteriales</taxon>
        <taxon>Flavobacteriaceae</taxon>
        <taxon>Galbibacter</taxon>
    </lineage>
</organism>
<gene>
    <name evidence="7" type="primary">trmH</name>
    <name evidence="9" type="ORF">I215_05882</name>
</gene>
<dbReference type="Proteomes" id="UP000007364">
    <property type="component" value="Unassembled WGS sequence"/>
</dbReference>
<feature type="domain" description="tRNA/rRNA methyltransferase SpoU type" evidence="8">
    <location>
        <begin position="30"/>
        <end position="169"/>
    </location>
</feature>
<feature type="binding site" evidence="7">
    <location>
        <position position="158"/>
    </location>
    <ligand>
        <name>S-adenosyl-L-methionine</name>
        <dbReference type="ChEBI" id="CHEBI:59789"/>
    </ligand>
</feature>
<dbReference type="Gene3D" id="3.40.1280.10">
    <property type="match status" value="1"/>
</dbReference>